<comment type="caution">
    <text evidence="1">The sequence shown here is derived from an EMBL/GenBank/DDBJ whole genome shotgun (WGS) entry which is preliminary data.</text>
</comment>
<sequence length="109" mass="10903">MRNFVQPGENITVTAMAAANSGDGVKLGNLFGIASGDTAIGDPLVIVTTGVFDMPKVSTDDLAVGDAIYWKAADTAVTSTASGNTKIGVAVSAAGNPSGSVRVRLNGTF</sequence>
<name>A0A327YA99_9RHOB</name>
<gene>
    <name evidence="1" type="ORF">ATI53_101711</name>
</gene>
<accession>A0A327YA99</accession>
<dbReference type="Proteomes" id="UP000249165">
    <property type="component" value="Unassembled WGS sequence"/>
</dbReference>
<evidence type="ECO:0000313" key="2">
    <source>
        <dbReference type="Proteomes" id="UP000249165"/>
    </source>
</evidence>
<dbReference type="OrthoDB" id="5365964at2"/>
<dbReference type="RefSeq" id="WP_111550365.1">
    <property type="nucleotide sequence ID" value="NZ_LIQE01000012.1"/>
</dbReference>
<protein>
    <submittedName>
        <fullName evidence="1">Putative RecA/RadA family phage recombinase</fullName>
    </submittedName>
</protein>
<keyword evidence="2" id="KW-1185">Reference proteome</keyword>
<dbReference type="InterPro" id="IPR011231">
    <property type="entry name" value="Phage_VT1-Sakai_H0018"/>
</dbReference>
<reference evidence="1 2" key="1">
    <citation type="submission" date="2018-06" db="EMBL/GenBank/DDBJ databases">
        <title>Genomic Encyclopedia of Archaeal and Bacterial Type Strains, Phase II (KMG-II): from individual species to whole genera.</title>
        <authorList>
            <person name="Goeker M."/>
        </authorList>
    </citation>
    <scope>NUCLEOTIDE SEQUENCE [LARGE SCALE GENOMIC DNA]</scope>
    <source>
        <strain evidence="1 2">DSM 22011</strain>
    </source>
</reference>
<organism evidence="1 2">
    <name type="scientific">Salipiger aestuarii</name>
    <dbReference type="NCBI Taxonomy" id="568098"/>
    <lineage>
        <taxon>Bacteria</taxon>
        <taxon>Pseudomonadati</taxon>
        <taxon>Pseudomonadota</taxon>
        <taxon>Alphaproteobacteria</taxon>
        <taxon>Rhodobacterales</taxon>
        <taxon>Roseobacteraceae</taxon>
        <taxon>Salipiger</taxon>
    </lineage>
</organism>
<proteinExistence type="predicted"/>
<dbReference type="EMBL" id="QLMG01000017">
    <property type="protein sequence ID" value="RAK16926.1"/>
    <property type="molecule type" value="Genomic_DNA"/>
</dbReference>
<dbReference type="PIRSF" id="PIRSF030771">
    <property type="entry name" value="UCP030771"/>
    <property type="match status" value="1"/>
</dbReference>
<evidence type="ECO:0000313" key="1">
    <source>
        <dbReference type="EMBL" id="RAK16926.1"/>
    </source>
</evidence>
<dbReference type="Pfam" id="PF09956">
    <property type="entry name" value="Phage_cement_2"/>
    <property type="match status" value="1"/>
</dbReference>
<dbReference type="AlphaFoldDB" id="A0A327YA99"/>